<reference evidence="2" key="1">
    <citation type="submission" date="2024-06" db="EMBL/GenBank/DDBJ databases">
        <title>Mesorhizobium karijinii sp. nov., a symbiont of the iconic Swainsona formosa from arid Australia.</title>
        <authorList>
            <person name="Hill Y.J."/>
            <person name="Watkin E.L.J."/>
            <person name="O'Hara G.W."/>
            <person name="Terpolilli J."/>
            <person name="Tye M.L."/>
            <person name="Kohlmeier M.G."/>
        </authorList>
    </citation>
    <scope>NUCLEOTIDE SEQUENCE</scope>
    <source>
        <strain evidence="2">WSM2240</strain>
        <plasmid evidence="2">pMk2240A</plasmid>
    </source>
</reference>
<dbReference type="GO" id="GO:0003677">
    <property type="term" value="F:DNA binding"/>
    <property type="evidence" value="ECO:0007669"/>
    <property type="project" value="InterPro"/>
</dbReference>
<sequence>MADLKEGNSNQVPTEAPVKEETADAKKKAPTPRKGTGRKVRPQRTKSKSSVKQPSLPEATPIAPATRKRYSERERAEKLGEIERQTGRGTSVKDAVKKAGISEQTYYQWKKAAGEAPHGSQLEDLVKLEEENARLKALLAARLRNENAELKKRLGLG</sequence>
<dbReference type="InterPro" id="IPR009057">
    <property type="entry name" value="Homeodomain-like_sf"/>
</dbReference>
<name>A0AAU8CZT7_9HYPH</name>
<dbReference type="EMBL" id="CP159256">
    <property type="protein sequence ID" value="XCG52480.1"/>
    <property type="molecule type" value="Genomic_DNA"/>
</dbReference>
<dbReference type="Pfam" id="PF01527">
    <property type="entry name" value="HTH_Tnp_1"/>
    <property type="match status" value="1"/>
</dbReference>
<dbReference type="AlphaFoldDB" id="A0AAU8CZT7"/>
<protein>
    <submittedName>
        <fullName evidence="2">Transposase</fullName>
    </submittedName>
</protein>
<dbReference type="GO" id="GO:0004803">
    <property type="term" value="F:transposase activity"/>
    <property type="evidence" value="ECO:0007669"/>
    <property type="project" value="InterPro"/>
</dbReference>
<gene>
    <name evidence="2" type="ORF">ABVK50_30555</name>
</gene>
<dbReference type="InterPro" id="IPR002514">
    <property type="entry name" value="Transposase_8"/>
</dbReference>
<feature type="compositionally biased region" description="Basic and acidic residues" evidence="1">
    <location>
        <begin position="17"/>
        <end position="27"/>
    </location>
</feature>
<geneLocation type="plasmid" evidence="2">
    <name>pMk2240A</name>
</geneLocation>
<proteinExistence type="predicted"/>
<organism evidence="2">
    <name type="scientific">Mesorhizobium sp. WSM2240</name>
    <dbReference type="NCBI Taxonomy" id="3228851"/>
    <lineage>
        <taxon>Bacteria</taxon>
        <taxon>Pseudomonadati</taxon>
        <taxon>Pseudomonadota</taxon>
        <taxon>Alphaproteobacteria</taxon>
        <taxon>Hyphomicrobiales</taxon>
        <taxon>Phyllobacteriaceae</taxon>
        <taxon>Mesorhizobium</taxon>
    </lineage>
</organism>
<dbReference type="RefSeq" id="WP_353646682.1">
    <property type="nucleotide sequence ID" value="NZ_CP159256.1"/>
</dbReference>
<feature type="region of interest" description="Disordered" evidence="1">
    <location>
        <begin position="1"/>
        <end position="95"/>
    </location>
</feature>
<feature type="compositionally biased region" description="Basic and acidic residues" evidence="1">
    <location>
        <begin position="69"/>
        <end position="86"/>
    </location>
</feature>
<evidence type="ECO:0000313" key="2">
    <source>
        <dbReference type="EMBL" id="XCG52480.1"/>
    </source>
</evidence>
<dbReference type="GO" id="GO:0006313">
    <property type="term" value="P:DNA transposition"/>
    <property type="evidence" value="ECO:0007669"/>
    <property type="project" value="InterPro"/>
</dbReference>
<dbReference type="SUPFAM" id="SSF46689">
    <property type="entry name" value="Homeodomain-like"/>
    <property type="match status" value="1"/>
</dbReference>
<evidence type="ECO:0000256" key="1">
    <source>
        <dbReference type="SAM" id="MobiDB-lite"/>
    </source>
</evidence>
<accession>A0AAU8CZT7</accession>
<feature type="compositionally biased region" description="Basic residues" evidence="1">
    <location>
        <begin position="28"/>
        <end position="49"/>
    </location>
</feature>
<keyword evidence="2" id="KW-0614">Plasmid</keyword>